<sequence>MARLKKCPDCGADVSKKAPACPKCGRVLLKKVGCLGKIVRLCLTLGLLLVVVVVAGTILAPRRPEGERPVDVRRAPVSPEGPYEREAVDDLPAYRVVKVITNAVVGRSSDVIVPSLSPKTPKTERESIARAIAQKERLDEAWFYSTEEAARANKSASFAEEHPDAMKRGYLGSLDHGQFRE</sequence>
<keyword evidence="2" id="KW-0812">Transmembrane</keyword>
<evidence type="ECO:0000313" key="3">
    <source>
        <dbReference type="EMBL" id="MDG3003278.1"/>
    </source>
</evidence>
<dbReference type="Proteomes" id="UP001216907">
    <property type="component" value="Unassembled WGS sequence"/>
</dbReference>
<feature type="region of interest" description="Disordered" evidence="1">
    <location>
        <begin position="65"/>
        <end position="84"/>
    </location>
</feature>
<keyword evidence="2" id="KW-1133">Transmembrane helix</keyword>
<gene>
    <name evidence="3" type="ORF">PZE19_05830</name>
</gene>
<proteinExistence type="predicted"/>
<keyword evidence="4" id="KW-1185">Reference proteome</keyword>
<dbReference type="EMBL" id="JARRAG010000001">
    <property type="protein sequence ID" value="MDG3003278.1"/>
    <property type="molecule type" value="Genomic_DNA"/>
</dbReference>
<comment type="caution">
    <text evidence="3">The sequence shown here is derived from an EMBL/GenBank/DDBJ whole genome shotgun (WGS) entry which is preliminary data.</text>
</comment>
<feature type="transmembrane region" description="Helical" evidence="2">
    <location>
        <begin position="38"/>
        <end position="60"/>
    </location>
</feature>
<name>A0ABT6F6R5_9BACT</name>
<protein>
    <submittedName>
        <fullName evidence="3">Zinc ribbon domain-containing protein</fullName>
    </submittedName>
</protein>
<keyword evidence="2" id="KW-0472">Membrane</keyword>
<feature type="compositionally biased region" description="Basic and acidic residues" evidence="1">
    <location>
        <begin position="65"/>
        <end position="74"/>
    </location>
</feature>
<reference evidence="3 4" key="1">
    <citation type="submission" date="2023-03" db="EMBL/GenBank/DDBJ databases">
        <title>Paludisphaera mucosa sp. nov. a novel planctomycete from northern fen.</title>
        <authorList>
            <person name="Ivanova A."/>
        </authorList>
    </citation>
    <scope>NUCLEOTIDE SEQUENCE [LARGE SCALE GENOMIC DNA]</scope>
    <source>
        <strain evidence="3 4">Pla2</strain>
    </source>
</reference>
<evidence type="ECO:0000313" key="4">
    <source>
        <dbReference type="Proteomes" id="UP001216907"/>
    </source>
</evidence>
<accession>A0ABT6F6R5</accession>
<organism evidence="3 4">
    <name type="scientific">Paludisphaera mucosa</name>
    <dbReference type="NCBI Taxonomy" id="3030827"/>
    <lineage>
        <taxon>Bacteria</taxon>
        <taxon>Pseudomonadati</taxon>
        <taxon>Planctomycetota</taxon>
        <taxon>Planctomycetia</taxon>
        <taxon>Isosphaerales</taxon>
        <taxon>Isosphaeraceae</taxon>
        <taxon>Paludisphaera</taxon>
    </lineage>
</organism>
<evidence type="ECO:0000256" key="2">
    <source>
        <dbReference type="SAM" id="Phobius"/>
    </source>
</evidence>
<evidence type="ECO:0000256" key="1">
    <source>
        <dbReference type="SAM" id="MobiDB-lite"/>
    </source>
</evidence>